<dbReference type="Proteomes" id="UP001305815">
    <property type="component" value="Chromosome"/>
</dbReference>
<dbReference type="EMBL" id="AP027742">
    <property type="protein sequence ID" value="BDZ77056.1"/>
    <property type="molecule type" value="Genomic_DNA"/>
</dbReference>
<keyword evidence="3" id="KW-1185">Reference proteome</keyword>
<name>A0ABM8I9D1_9FIRM</name>
<evidence type="ECO:0000313" key="2">
    <source>
        <dbReference type="EMBL" id="BDZ77056.1"/>
    </source>
</evidence>
<dbReference type="CDD" id="cd04186">
    <property type="entry name" value="GT_2_like_c"/>
    <property type="match status" value="1"/>
</dbReference>
<sequence>MKNKFFVTSCRFHVNNKRKLLVTGYFRRNQMGKNKLIILLGQECLPSKIEEHEFLNGSMRNSSGMPITKQYYLWITLPDTWREEKGIRIIECEEGNRKQVCYLPINKIEKKLQELPCAIDKTEIGQGCFWLRGWYVNKGDVEMNFQDQGERNLEMHIEKIRRPDICKKFPECTEDEVVGFIATCESKKIVPRKVVIHIVSVENASKKICILQPTNIEKIFSKSILVIQKVKLYYQKNGIQAVVKRIWDKITNRTEISYKEWYRRNRPSFRNLKKQKNEKFEYLPLISIFIFTGKASQTDIYKTHKALRKQSYPRWKAYVFEEERALMNEKQGEWFAFVSAGDILSPDALYESVKLMNIHRDAEVIYSDEDKIDFHGKNHSEPNFKSDFNKDMLCSMNYIGDFFLVSGKLYQRVGELNIELGAAARYDYLLRCIEKTEKIFHIPKILYSKKISPQKRTEFEEIFKQAIQNYYNRTGVQAQVVGTEHLGVYRSKYELVYEPLVSVIIPNKDHIEDLNKCLRSLFETNVYQNLECIVVENNSMEEDTFVYYKQIMEEFPKVKVVYWSGTGFNYPAINMYGVEEAKGEYLLFLNNDTEIINEDCIKELLGYCMRKDVGAVGARLYYEDRSIQHAGVIVGLGGVAAHAFVDMPGDNPGYKYRIVVTQDYSAVTAACMMVKRSVFEEVGGFDTNYAVAFNDVDLCLKIREAGYLIVYNPYAELIHYESKSRGYEDTPEKIARFQSEIERFHKRWSKILENGDPYYNLNLTLDKTDFSMSVVPRVKG</sequence>
<reference evidence="3" key="1">
    <citation type="journal article" date="2023" name="Int. J. Syst. Evol. Microbiol.">
        <title>Claveliimonas bilis gen. nov., sp. nov., deoxycholic acid-producing bacteria isolated from human faeces, and reclassification of Sellimonas monacensis Zenner et al. 2021 as Claveliimonas monacensis comb. nov.</title>
        <authorList>
            <person name="Hisatomi A."/>
            <person name="Kastawa N.W.E.P.G."/>
            <person name="Song I."/>
            <person name="Ohkuma M."/>
            <person name="Fukiya S."/>
            <person name="Sakamoto M."/>
        </authorList>
    </citation>
    <scope>NUCLEOTIDE SEQUENCE [LARGE SCALE GENOMIC DNA]</scope>
    <source>
        <strain evidence="3">12BBH14</strain>
    </source>
</reference>
<protein>
    <recommendedName>
        <fullName evidence="1">Glycosyltransferase 2-like domain-containing protein</fullName>
    </recommendedName>
</protein>
<dbReference type="InterPro" id="IPR001173">
    <property type="entry name" value="Glyco_trans_2-like"/>
</dbReference>
<dbReference type="SUPFAM" id="SSF53448">
    <property type="entry name" value="Nucleotide-diphospho-sugar transferases"/>
    <property type="match status" value="2"/>
</dbReference>
<gene>
    <name evidence="2" type="ORF">Lac1_12390</name>
</gene>
<evidence type="ECO:0000313" key="3">
    <source>
        <dbReference type="Proteomes" id="UP001305815"/>
    </source>
</evidence>
<accession>A0ABM8I9D1</accession>
<evidence type="ECO:0000259" key="1">
    <source>
        <dbReference type="Pfam" id="PF00535"/>
    </source>
</evidence>
<dbReference type="PANTHER" id="PTHR43179:SF7">
    <property type="entry name" value="RHAMNOSYLTRANSFERASE WBBL"/>
    <property type="match status" value="1"/>
</dbReference>
<proteinExistence type="predicted"/>
<organism evidence="2 3">
    <name type="scientific">Claveliimonas bilis</name>
    <dbReference type="NCBI Taxonomy" id="3028070"/>
    <lineage>
        <taxon>Bacteria</taxon>
        <taxon>Bacillati</taxon>
        <taxon>Bacillota</taxon>
        <taxon>Clostridia</taxon>
        <taxon>Lachnospirales</taxon>
        <taxon>Lachnospiraceae</taxon>
        <taxon>Claveliimonas</taxon>
    </lineage>
</organism>
<dbReference type="PANTHER" id="PTHR43179">
    <property type="entry name" value="RHAMNOSYLTRANSFERASE WBBL"/>
    <property type="match status" value="1"/>
</dbReference>
<dbReference type="Gene3D" id="3.90.550.10">
    <property type="entry name" value="Spore Coat Polysaccharide Biosynthesis Protein SpsA, Chain A"/>
    <property type="match status" value="2"/>
</dbReference>
<dbReference type="Pfam" id="PF00535">
    <property type="entry name" value="Glycos_transf_2"/>
    <property type="match status" value="1"/>
</dbReference>
<feature type="domain" description="Glycosyltransferase 2-like" evidence="1">
    <location>
        <begin position="502"/>
        <end position="682"/>
    </location>
</feature>
<dbReference type="InterPro" id="IPR029044">
    <property type="entry name" value="Nucleotide-diphossugar_trans"/>
</dbReference>
<dbReference type="RefSeq" id="WP_316266708.1">
    <property type="nucleotide sequence ID" value="NZ_AP027742.1"/>
</dbReference>